<reference evidence="2 3" key="1">
    <citation type="submission" date="2020-02" db="EMBL/GenBank/DDBJ databases">
        <title>Comparative genomics of sulfur disproportionating microorganisms.</title>
        <authorList>
            <person name="Ward L.M."/>
            <person name="Bertran E."/>
            <person name="Johnston D.T."/>
        </authorList>
    </citation>
    <scope>NUCLEOTIDE SEQUENCE [LARGE SCALE GENOMIC DNA]</scope>
    <source>
        <strain evidence="2 3">DSM 3696</strain>
    </source>
</reference>
<gene>
    <name evidence="2" type="ORF">G3N56_17035</name>
</gene>
<keyword evidence="3" id="KW-1185">Reference proteome</keyword>
<protein>
    <recommendedName>
        <fullName evidence="4">DUF2269 family protein</fullName>
    </recommendedName>
</protein>
<feature type="transmembrane region" description="Helical" evidence="1">
    <location>
        <begin position="56"/>
        <end position="83"/>
    </location>
</feature>
<evidence type="ECO:0000313" key="3">
    <source>
        <dbReference type="Proteomes" id="UP000469724"/>
    </source>
</evidence>
<keyword evidence="1" id="KW-0472">Membrane</keyword>
<name>A0A7K3NQF4_9BACT</name>
<feature type="transmembrane region" description="Helical" evidence="1">
    <location>
        <begin position="142"/>
        <end position="163"/>
    </location>
</feature>
<feature type="transmembrane region" description="Helical" evidence="1">
    <location>
        <begin position="95"/>
        <end position="113"/>
    </location>
</feature>
<dbReference type="AlphaFoldDB" id="A0A7K3NQF4"/>
<proteinExistence type="predicted"/>
<keyword evidence="1" id="KW-0812">Transmembrane</keyword>
<comment type="caution">
    <text evidence="2">The sequence shown here is derived from an EMBL/GenBank/DDBJ whole genome shotgun (WGS) entry which is preliminary data.</text>
</comment>
<evidence type="ECO:0008006" key="4">
    <source>
        <dbReference type="Google" id="ProtNLM"/>
    </source>
</evidence>
<keyword evidence="1" id="KW-1133">Transmembrane helix</keyword>
<dbReference type="EMBL" id="JAAGRQ010000102">
    <property type="protein sequence ID" value="NDY58440.1"/>
    <property type="molecule type" value="Genomic_DNA"/>
</dbReference>
<evidence type="ECO:0000313" key="2">
    <source>
        <dbReference type="EMBL" id="NDY58440.1"/>
    </source>
</evidence>
<feature type="transmembrane region" description="Helical" evidence="1">
    <location>
        <begin position="12"/>
        <end position="36"/>
    </location>
</feature>
<dbReference type="RefSeq" id="WP_163303513.1">
    <property type="nucleotide sequence ID" value="NZ_JAAGRQ010000102.1"/>
</dbReference>
<organism evidence="2 3">
    <name type="scientific">Desulfolutivibrio sulfodismutans</name>
    <dbReference type="NCBI Taxonomy" id="63561"/>
    <lineage>
        <taxon>Bacteria</taxon>
        <taxon>Pseudomonadati</taxon>
        <taxon>Thermodesulfobacteriota</taxon>
        <taxon>Desulfovibrionia</taxon>
        <taxon>Desulfovibrionales</taxon>
        <taxon>Desulfovibrionaceae</taxon>
        <taxon>Desulfolutivibrio</taxon>
    </lineage>
</organism>
<sequence length="173" mass="18747">MYKLSATGLKWLKGLHLLAVACWVGGGVALCLLSMGKDGLGEGAFGGGALYGVNRAIHVVDMGVVVAMGAMSCLATGLVYGLFTRWGFFEQGWMIFKWIVTVGCILFGTFYLGEWEVAVMDMSRDMGLAALADAGYQRLERLYAVFGRIQVGLLVVTLFVSVFKPWRGKKTLS</sequence>
<accession>A0A7K3NQF4</accession>
<dbReference type="Proteomes" id="UP000469724">
    <property type="component" value="Unassembled WGS sequence"/>
</dbReference>
<evidence type="ECO:0000256" key="1">
    <source>
        <dbReference type="SAM" id="Phobius"/>
    </source>
</evidence>